<feature type="compositionally biased region" description="Basic residues" evidence="3">
    <location>
        <begin position="566"/>
        <end position="575"/>
    </location>
</feature>
<feature type="compositionally biased region" description="Basic and acidic residues" evidence="3">
    <location>
        <begin position="146"/>
        <end position="158"/>
    </location>
</feature>
<evidence type="ECO:0000256" key="3">
    <source>
        <dbReference type="SAM" id="MobiDB-lite"/>
    </source>
</evidence>
<feature type="region of interest" description="Disordered" evidence="3">
    <location>
        <begin position="1"/>
        <end position="60"/>
    </location>
</feature>
<feature type="compositionally biased region" description="Low complexity" evidence="3">
    <location>
        <begin position="217"/>
        <end position="228"/>
    </location>
</feature>
<feature type="compositionally biased region" description="Basic and acidic residues" evidence="3">
    <location>
        <begin position="197"/>
        <end position="208"/>
    </location>
</feature>
<dbReference type="GO" id="GO:0048255">
    <property type="term" value="P:mRNA stabilization"/>
    <property type="evidence" value="ECO:0007669"/>
    <property type="project" value="InterPro"/>
</dbReference>
<feature type="region of interest" description="Disordered" evidence="3">
    <location>
        <begin position="1025"/>
        <end position="1044"/>
    </location>
</feature>
<feature type="compositionally biased region" description="Polar residues" evidence="3">
    <location>
        <begin position="407"/>
        <end position="450"/>
    </location>
</feature>
<dbReference type="PANTHER" id="PTHR22792">
    <property type="entry name" value="LUPUS LA PROTEIN-RELATED"/>
    <property type="match status" value="1"/>
</dbReference>
<name>A0A2U1J1F5_SMIAN</name>
<dbReference type="Pfam" id="PF05383">
    <property type="entry name" value="La"/>
    <property type="match status" value="1"/>
</dbReference>
<proteinExistence type="predicted"/>
<feature type="compositionally biased region" description="Polar residues" evidence="3">
    <location>
        <begin position="1"/>
        <end position="10"/>
    </location>
</feature>
<dbReference type="Proteomes" id="UP000245591">
    <property type="component" value="Unassembled WGS sequence"/>
</dbReference>
<feature type="compositionally biased region" description="Polar residues" evidence="3">
    <location>
        <begin position="485"/>
        <end position="501"/>
    </location>
</feature>
<feature type="compositionally biased region" description="Polar residues" evidence="3">
    <location>
        <begin position="20"/>
        <end position="51"/>
    </location>
</feature>
<feature type="region of interest" description="Disordered" evidence="3">
    <location>
        <begin position="554"/>
        <end position="601"/>
    </location>
</feature>
<dbReference type="InterPro" id="IPR036388">
    <property type="entry name" value="WH-like_DNA-bd_sf"/>
</dbReference>
<evidence type="ECO:0000256" key="2">
    <source>
        <dbReference type="PROSITE-ProRule" id="PRU00332"/>
    </source>
</evidence>
<sequence length="1044" mass="117723">MVSDSQIDTTVSEKIETGLENLSISEPSADSPNVPKTTEKATSVTQDQQSLEIPPPASVWNIKSSQKPIKVTTFFQFSIAPNTSKDDSLWPVLSQASVIEQSSVKPTSTSPSESTHNDSSAKPPAGRKNKEKWVSIIPDLQYSPIKSEKNHEKVDNNKKSRPSRQRNDRSRQNQTATKDKKQQTDSKPTSYQKNHKISSEDQKKDKHNQNASTSYTSNQNNKSQGQSNLASSPGRDQNDNSGSSPAFSATTAATHNNTNAKGGTYNQQHGQQRSYNNRNNSGFRNKNYRSGPRKYNYYNSYAPTPAPLPEPLPSSDNDESVKSFVRKQIEYYFSIENLLKDLFFRSKMDQDGYVDLNLLASFNRIRSVISSTETIVSSLESSAILELNDSRDKIRLRNDREKWILNPNPTTTNFLPEQISNSKDITSTTPNSDIANPSSKTDLTAVSPQQKNEDASSDIPEKPKNLVEQKPLSIPPPHPTLDGASLTNQTDSLNSTTSTQGKPFRRVRPLSGDSGAHVNAFSRSSVASPLHKQFEYSNDDDLFEFDEDISQIPSISHHMNPSHVRNSSHTHRRNSKQFSKTKDNFNYSSGEDNSEWDSTGEADEIDDDILSRLLIVTQKRTRDRTHYQYDRKAAHEDVNEIIKDALVHYEQDLKLKSKIEVSKNIKVGTVDKEQFEALQNSLQNKSNISSYLKSPVFKPEHRRRGRKPKAKFFPVKESTVSNTVSSSFNSSSVRSISSSIGRSPFIGPTVVRPSKRYRDSRQHVAQAPVGWVVGSKQLLQEDETGILRNIPMSPNSYTEGGMMSSSVGSTGSYMGSYMEKGTYHSEHPSHELLRENGFVQHKYHKFHDRALRERSKLGPGLSHEMNTLFRFWSHFLRDSFNRRMYNEFKTLAIEDSQASYRYGIECLFRFYSYGLEKKFRMDIFKDFMHQTINDHSNGQYYGLEKLWAYLYYRKDKATRELTILPELQEVLSKFNTIDDFKKVNMVKQTNGINFEQSSQKLHGQKSKKPESGSLKSGLSVIVESGGDGVGQGNKPKGLGAALGV</sequence>
<feature type="compositionally biased region" description="Polar residues" evidence="3">
    <location>
        <begin position="554"/>
        <end position="565"/>
    </location>
</feature>
<feature type="compositionally biased region" description="Basic and acidic residues" evidence="3">
    <location>
        <begin position="165"/>
        <end position="184"/>
    </location>
</feature>
<gene>
    <name evidence="5" type="ORF">BB558_005095</name>
</gene>
<protein>
    <recommendedName>
        <fullName evidence="4">HTH La-type RNA-binding domain-containing protein</fullName>
    </recommendedName>
</protein>
<dbReference type="InterPro" id="IPR006630">
    <property type="entry name" value="La_HTH"/>
</dbReference>
<dbReference type="GO" id="GO:0005737">
    <property type="term" value="C:cytoplasm"/>
    <property type="evidence" value="ECO:0007669"/>
    <property type="project" value="UniProtKB-ARBA"/>
</dbReference>
<feature type="domain" description="HTH La-type RNA-binding" evidence="4">
    <location>
        <begin position="315"/>
        <end position="406"/>
    </location>
</feature>
<feature type="compositionally biased region" description="Polar residues" evidence="3">
    <location>
        <begin position="99"/>
        <end position="120"/>
    </location>
</feature>
<dbReference type="EMBL" id="MBFU01000498">
    <property type="protein sequence ID" value="PVZ98878.1"/>
    <property type="molecule type" value="Genomic_DNA"/>
</dbReference>
<dbReference type="CDD" id="cd07323">
    <property type="entry name" value="LAM"/>
    <property type="match status" value="1"/>
</dbReference>
<feature type="compositionally biased region" description="Acidic residues" evidence="3">
    <location>
        <begin position="592"/>
        <end position="601"/>
    </location>
</feature>
<dbReference type="InterPro" id="IPR006607">
    <property type="entry name" value="DM15"/>
</dbReference>
<comment type="caution">
    <text evidence="5">The sequence shown here is derived from an EMBL/GenBank/DDBJ whole genome shotgun (WGS) entry which is preliminary data.</text>
</comment>
<keyword evidence="6" id="KW-1185">Reference proteome</keyword>
<dbReference type="SMART" id="SM00684">
    <property type="entry name" value="DM15"/>
    <property type="match status" value="3"/>
</dbReference>
<feature type="compositionally biased region" description="Low complexity" evidence="3">
    <location>
        <begin position="273"/>
        <end position="285"/>
    </location>
</feature>
<dbReference type="InterPro" id="IPR045180">
    <property type="entry name" value="La_dom_prot"/>
</dbReference>
<dbReference type="PANTHER" id="PTHR22792:SF132">
    <property type="entry name" value="LA-RELATED PROTEIN 1"/>
    <property type="match status" value="1"/>
</dbReference>
<keyword evidence="1 2" id="KW-0694">RNA-binding</keyword>
<evidence type="ECO:0000313" key="5">
    <source>
        <dbReference type="EMBL" id="PVZ98878.1"/>
    </source>
</evidence>
<evidence type="ECO:0000313" key="6">
    <source>
        <dbReference type="Proteomes" id="UP000245591"/>
    </source>
</evidence>
<evidence type="ECO:0000256" key="1">
    <source>
        <dbReference type="ARBA" id="ARBA00022884"/>
    </source>
</evidence>
<organism evidence="5 6">
    <name type="scientific">Smittium angustum</name>
    <dbReference type="NCBI Taxonomy" id="133377"/>
    <lineage>
        <taxon>Eukaryota</taxon>
        <taxon>Fungi</taxon>
        <taxon>Fungi incertae sedis</taxon>
        <taxon>Zoopagomycota</taxon>
        <taxon>Kickxellomycotina</taxon>
        <taxon>Harpellomycetes</taxon>
        <taxon>Harpellales</taxon>
        <taxon>Legeriomycetaceae</taxon>
        <taxon>Smittium</taxon>
    </lineage>
</organism>
<dbReference type="SMART" id="SM00715">
    <property type="entry name" value="LA"/>
    <property type="match status" value="1"/>
</dbReference>
<reference evidence="5 6" key="1">
    <citation type="journal article" date="2018" name="MBio">
        <title>Comparative Genomics Reveals the Core Gene Toolbox for the Fungus-Insect Symbiosis.</title>
        <authorList>
            <person name="Wang Y."/>
            <person name="Stata M."/>
            <person name="Wang W."/>
            <person name="Stajich J.E."/>
            <person name="White M.M."/>
            <person name="Moncalvo J.M."/>
        </authorList>
    </citation>
    <scope>NUCLEOTIDE SEQUENCE [LARGE SCALE GENOMIC DNA]</scope>
    <source>
        <strain evidence="5 6">AUS-126-30</strain>
    </source>
</reference>
<dbReference type="SUPFAM" id="SSF46785">
    <property type="entry name" value="Winged helix' DNA-binding domain"/>
    <property type="match status" value="1"/>
</dbReference>
<feature type="region of interest" description="Disordered" evidence="3">
    <location>
        <begin position="99"/>
        <end position="319"/>
    </location>
</feature>
<accession>A0A2U1J1F5</accession>
<evidence type="ECO:0000259" key="4">
    <source>
        <dbReference type="PROSITE" id="PS50961"/>
    </source>
</evidence>
<dbReference type="InterPro" id="IPR036390">
    <property type="entry name" value="WH_DNA-bd_sf"/>
</dbReference>
<dbReference type="AlphaFoldDB" id="A0A2U1J1F5"/>
<feature type="region of interest" description="Disordered" evidence="3">
    <location>
        <begin position="406"/>
        <end position="516"/>
    </location>
</feature>
<dbReference type="Gene3D" id="1.10.10.10">
    <property type="entry name" value="Winged helix-like DNA-binding domain superfamily/Winged helix DNA-binding domain"/>
    <property type="match status" value="1"/>
</dbReference>
<feature type="compositionally biased region" description="Low complexity" evidence="3">
    <location>
        <begin position="241"/>
        <end position="260"/>
    </location>
</feature>
<dbReference type="Pfam" id="PF21071">
    <property type="entry name" value="LARP1_HEAT"/>
    <property type="match status" value="1"/>
</dbReference>
<dbReference type="PROSITE" id="PS50961">
    <property type="entry name" value="HTH_LA"/>
    <property type="match status" value="1"/>
</dbReference>
<dbReference type="GO" id="GO:0000339">
    <property type="term" value="F:RNA cap binding"/>
    <property type="evidence" value="ECO:0007669"/>
    <property type="project" value="InterPro"/>
</dbReference>
<feature type="compositionally biased region" description="Basic and acidic residues" evidence="3">
    <location>
        <begin position="451"/>
        <end position="467"/>
    </location>
</feature>